<dbReference type="Gene3D" id="1.10.238.10">
    <property type="entry name" value="EF-hand"/>
    <property type="match status" value="1"/>
</dbReference>
<accession>A0A0G4H5T3</accession>
<dbReference type="EMBL" id="CDMY01001028">
    <property type="protein sequence ID" value="CEM39203.1"/>
    <property type="molecule type" value="Genomic_DNA"/>
</dbReference>
<name>A0A0G4H5T3_VITBC</name>
<dbReference type="Proteomes" id="UP000041254">
    <property type="component" value="Unassembled WGS sequence"/>
</dbReference>
<dbReference type="InterPro" id="IPR018247">
    <property type="entry name" value="EF_Hand_1_Ca_BS"/>
</dbReference>
<reference evidence="3 4" key="1">
    <citation type="submission" date="2014-11" db="EMBL/GenBank/DDBJ databases">
        <authorList>
            <person name="Zhu J."/>
            <person name="Qi W."/>
            <person name="Song R."/>
        </authorList>
    </citation>
    <scope>NUCLEOTIDE SEQUENCE [LARGE SCALE GENOMIC DNA]</scope>
</reference>
<dbReference type="InterPro" id="IPR011992">
    <property type="entry name" value="EF-hand-dom_pair"/>
</dbReference>
<keyword evidence="1" id="KW-0106">Calcium</keyword>
<evidence type="ECO:0000313" key="4">
    <source>
        <dbReference type="Proteomes" id="UP000041254"/>
    </source>
</evidence>
<dbReference type="VEuPathDB" id="CryptoDB:Vbra_6630"/>
<organism evidence="3 4">
    <name type="scientific">Vitrella brassicaformis (strain CCMP3155)</name>
    <dbReference type="NCBI Taxonomy" id="1169540"/>
    <lineage>
        <taxon>Eukaryota</taxon>
        <taxon>Sar</taxon>
        <taxon>Alveolata</taxon>
        <taxon>Colpodellida</taxon>
        <taxon>Vitrellaceae</taxon>
        <taxon>Vitrella</taxon>
    </lineage>
</organism>
<feature type="region of interest" description="Disordered" evidence="2">
    <location>
        <begin position="36"/>
        <end position="106"/>
    </location>
</feature>
<dbReference type="AlphaFoldDB" id="A0A0G4H5T3"/>
<feature type="compositionally biased region" description="Basic and acidic residues" evidence="2">
    <location>
        <begin position="350"/>
        <end position="360"/>
    </location>
</feature>
<dbReference type="PROSITE" id="PS00018">
    <property type="entry name" value="EF_HAND_1"/>
    <property type="match status" value="1"/>
</dbReference>
<dbReference type="STRING" id="1169540.A0A0G4H5T3"/>
<dbReference type="SUPFAM" id="SSF47473">
    <property type="entry name" value="EF-hand"/>
    <property type="match status" value="1"/>
</dbReference>
<dbReference type="InParanoid" id="A0A0G4H5T3"/>
<feature type="region of interest" description="Disordered" evidence="2">
    <location>
        <begin position="325"/>
        <end position="360"/>
    </location>
</feature>
<keyword evidence="4" id="KW-1185">Reference proteome</keyword>
<feature type="compositionally biased region" description="Low complexity" evidence="2">
    <location>
        <begin position="97"/>
        <end position="106"/>
    </location>
</feature>
<evidence type="ECO:0000313" key="3">
    <source>
        <dbReference type="EMBL" id="CEM39203.1"/>
    </source>
</evidence>
<gene>
    <name evidence="3" type="ORF">Vbra_6630</name>
</gene>
<dbReference type="OrthoDB" id="191686at2759"/>
<protein>
    <submittedName>
        <fullName evidence="3">Uncharacterized protein</fullName>
    </submittedName>
</protein>
<proteinExistence type="predicted"/>
<sequence>MLVSKHACARLELSKDPSRLEHYTNPHRRQQLLQRLKGGKAHRNPGGAHAHAAVRPVTHREKGAHNQPATTSHGPEALRVVARQNSSMGSGPEHITSAGGSISDSSRSRGAGIFIGSTFMLSSMANPTPRRQKFKDLKAAFLDEATEILRSGKLPHKDMQAIDEVFRAMTSNSLQKYLTRKAFAVTLKDAFGGKATALVSRLFTLLDHDSTHHVTNEEFLKFFALMLRGSLEAKLFYAFHTYDMDGDETLGVADLFKHIKIGTHLHPFFGEDLSRLVHCFAAKNVDTYDVEEAEGITYDEFCRCSSWCSFPGVFEKVISDHRGKNASSGAHTAMPHSVFGHSPNDTGSSGHDHDAAWGLS</sequence>
<evidence type="ECO:0000256" key="2">
    <source>
        <dbReference type="SAM" id="MobiDB-lite"/>
    </source>
</evidence>
<evidence type="ECO:0000256" key="1">
    <source>
        <dbReference type="ARBA" id="ARBA00022837"/>
    </source>
</evidence>